<reference evidence="4 5" key="1">
    <citation type="submission" date="2023-01" db="EMBL/GenBank/DDBJ databases">
        <title>Pseudomonas SA3-5T sp. nov., isolated from tidal flat sediment.</title>
        <authorList>
            <person name="Kim H.S."/>
            <person name="Kim J.-S."/>
            <person name="Suh M.K."/>
            <person name="Eom M.K."/>
            <person name="Lee J.-S."/>
        </authorList>
    </citation>
    <scope>NUCLEOTIDE SEQUENCE [LARGE SCALE GENOMIC DNA]</scope>
    <source>
        <strain evidence="4 5">SA3-5</strain>
    </source>
</reference>
<dbReference type="NCBIfam" id="TIGR01428">
    <property type="entry name" value="HAD_type_II"/>
    <property type="match status" value="1"/>
</dbReference>
<evidence type="ECO:0000256" key="3">
    <source>
        <dbReference type="RuleBase" id="RU368077"/>
    </source>
</evidence>
<dbReference type="InterPro" id="IPR023214">
    <property type="entry name" value="HAD_sf"/>
</dbReference>
<sequence>MPTLAFDVYGTLIDPSDVTRQLRTTLGERAEGFYQSWRDKQLEYSFRRGLMGAYVDFAQCTREALAFVCAQAQAPFDAAAQQGLLEAWNHLPAFADSAPGLVALQQRGIRLYAFSNGSQAAVGALLEQAGLAEFFDEIVSVEAVHNFKPAPLVYQHLLSRTGSAAATTWLVSSNPFDVLGASHAGLRSAWVRRSEQAQFDPWGIEPDLQVASLLQLAERLPG</sequence>
<dbReference type="PANTHER" id="PTHR43316">
    <property type="entry name" value="HYDROLASE, HALOACID DELAHOGENASE-RELATED"/>
    <property type="match status" value="1"/>
</dbReference>
<dbReference type="InterPro" id="IPR023198">
    <property type="entry name" value="PGP-like_dom2"/>
</dbReference>
<dbReference type="SUPFAM" id="SSF56784">
    <property type="entry name" value="HAD-like"/>
    <property type="match status" value="1"/>
</dbReference>
<evidence type="ECO:0000313" key="5">
    <source>
        <dbReference type="Proteomes" id="UP001212042"/>
    </source>
</evidence>
<dbReference type="SFLD" id="SFLDG01129">
    <property type="entry name" value="C1.5:_HAD__Beta-PGM__Phosphata"/>
    <property type="match status" value="1"/>
</dbReference>
<comment type="similarity">
    <text evidence="1 3">Belongs to the HAD-like hydrolase superfamily. S-2-haloalkanoic acid dehalogenase family.</text>
</comment>
<dbReference type="InterPro" id="IPR006439">
    <property type="entry name" value="HAD-SF_hydro_IA"/>
</dbReference>
<comment type="catalytic activity">
    <reaction evidence="3">
        <text>an (S)-2-haloacid + H2O = a (2R)-2-hydroxycarboxylate + a halide anion + H(+)</text>
        <dbReference type="Rhea" id="RHEA:11192"/>
        <dbReference type="ChEBI" id="CHEBI:15377"/>
        <dbReference type="ChEBI" id="CHEBI:15378"/>
        <dbReference type="ChEBI" id="CHEBI:16042"/>
        <dbReference type="ChEBI" id="CHEBI:58314"/>
        <dbReference type="ChEBI" id="CHEBI:137405"/>
        <dbReference type="EC" id="3.8.1.2"/>
    </reaction>
</comment>
<accession>A0ABT4XES1</accession>
<dbReference type="PRINTS" id="PR00413">
    <property type="entry name" value="HADHALOGNASE"/>
</dbReference>
<dbReference type="InterPro" id="IPR036412">
    <property type="entry name" value="HAD-like_sf"/>
</dbReference>
<dbReference type="Gene3D" id="3.40.50.1000">
    <property type="entry name" value="HAD superfamily/HAD-like"/>
    <property type="match status" value="1"/>
</dbReference>
<comment type="function">
    <text evidence="3">Catalyzes the hydrolytic dehalogenation of small (S)-2-haloalkanoic acids to yield the corresponding (R)-2-hydroxyalkanoic acids.</text>
</comment>
<dbReference type="SFLD" id="SFLDS00003">
    <property type="entry name" value="Haloacid_Dehalogenase"/>
    <property type="match status" value="1"/>
</dbReference>
<evidence type="ECO:0000256" key="1">
    <source>
        <dbReference type="ARBA" id="ARBA00008106"/>
    </source>
</evidence>
<dbReference type="RefSeq" id="WP_271347582.1">
    <property type="nucleotide sequence ID" value="NZ_JAQJZJ010000004.1"/>
</dbReference>
<dbReference type="PANTHER" id="PTHR43316:SF3">
    <property type="entry name" value="HALOACID DEHALOGENASE, TYPE II (AFU_ORTHOLOGUE AFUA_2G07750)-RELATED"/>
    <property type="match status" value="1"/>
</dbReference>
<proteinExistence type="inferred from homology"/>
<dbReference type="Gene3D" id="1.10.150.240">
    <property type="entry name" value="Putative phosphatase, domain 2"/>
    <property type="match status" value="1"/>
</dbReference>
<organism evidence="4 5">
    <name type="scientific">Pseudomonas aestuarii</name>
    <dbReference type="NCBI Taxonomy" id="3018340"/>
    <lineage>
        <taxon>Bacteria</taxon>
        <taxon>Pseudomonadati</taxon>
        <taxon>Pseudomonadota</taxon>
        <taxon>Gammaproteobacteria</taxon>
        <taxon>Pseudomonadales</taxon>
        <taxon>Pseudomonadaceae</taxon>
        <taxon>Pseudomonas</taxon>
    </lineage>
</organism>
<evidence type="ECO:0000256" key="2">
    <source>
        <dbReference type="ARBA" id="ARBA00022801"/>
    </source>
</evidence>
<dbReference type="Pfam" id="PF00702">
    <property type="entry name" value="Hydrolase"/>
    <property type="match status" value="1"/>
</dbReference>
<protein>
    <recommendedName>
        <fullName evidence="3">(S)-2-haloacid dehalogenase</fullName>
        <ecNumber evidence="3">3.8.1.2</ecNumber>
    </recommendedName>
    <alternativeName>
        <fullName evidence="3">2-haloalkanoic acid dehalogenase</fullName>
    </alternativeName>
    <alternativeName>
        <fullName evidence="3">Halocarboxylic acid halidohydrolase</fullName>
    </alternativeName>
    <alternativeName>
        <fullName evidence="3">L-2-haloacid dehalogenase</fullName>
    </alternativeName>
</protein>
<evidence type="ECO:0000313" key="4">
    <source>
        <dbReference type="EMBL" id="MDA7086671.1"/>
    </source>
</evidence>
<dbReference type="EMBL" id="JAQJZJ010000004">
    <property type="protein sequence ID" value="MDA7086671.1"/>
    <property type="molecule type" value="Genomic_DNA"/>
</dbReference>
<dbReference type="NCBIfam" id="TIGR01493">
    <property type="entry name" value="HAD-SF-IA-v2"/>
    <property type="match status" value="1"/>
</dbReference>
<dbReference type="Proteomes" id="UP001212042">
    <property type="component" value="Unassembled WGS sequence"/>
</dbReference>
<name>A0ABT4XES1_9PSED</name>
<dbReference type="EC" id="3.8.1.2" evidence="3"/>
<dbReference type="CDD" id="cd02588">
    <property type="entry name" value="HAD_L2-DEX"/>
    <property type="match status" value="1"/>
</dbReference>
<comment type="caution">
    <text evidence="4">The sequence shown here is derived from an EMBL/GenBank/DDBJ whole genome shotgun (WGS) entry which is preliminary data.</text>
</comment>
<dbReference type="InterPro" id="IPR051540">
    <property type="entry name" value="S-2-haloacid_dehalogenase"/>
</dbReference>
<dbReference type="InterPro" id="IPR006328">
    <property type="entry name" value="2-HAD"/>
</dbReference>
<keyword evidence="2 3" id="KW-0378">Hydrolase</keyword>
<keyword evidence="5" id="KW-1185">Reference proteome</keyword>
<gene>
    <name evidence="4" type="ORF">PH586_09800</name>
</gene>